<dbReference type="GO" id="GO:0004372">
    <property type="term" value="F:glycine hydroxymethyltransferase activity"/>
    <property type="evidence" value="ECO:0007669"/>
    <property type="project" value="UniProtKB-EC"/>
</dbReference>
<dbReference type="SUPFAM" id="SSF53383">
    <property type="entry name" value="PLP-dependent transferases"/>
    <property type="match status" value="1"/>
</dbReference>
<evidence type="ECO:0000313" key="5">
    <source>
        <dbReference type="EMBL" id="DAD19031.1"/>
    </source>
</evidence>
<dbReference type="Pfam" id="PF00464">
    <property type="entry name" value="SHMT"/>
    <property type="match status" value="1"/>
</dbReference>
<dbReference type="GO" id="GO:0035999">
    <property type="term" value="P:tetrahydrofolate interconversion"/>
    <property type="evidence" value="ECO:0007669"/>
    <property type="project" value="UniProtKB-UniPathway"/>
</dbReference>
<dbReference type="PANTHER" id="PTHR11680:SF28">
    <property type="entry name" value="SERINE HYDROXYMETHYLTRANSFERASE, MITOCHONDRIAL"/>
    <property type="match status" value="1"/>
</dbReference>
<evidence type="ECO:0000256" key="2">
    <source>
        <dbReference type="ARBA" id="ARBA00001933"/>
    </source>
</evidence>
<protein>
    <recommendedName>
        <fullName evidence="4">Serine hydroxymethyltransferase-like domain-containing protein</fullName>
    </recommendedName>
</protein>
<evidence type="ECO:0000256" key="3">
    <source>
        <dbReference type="ARBA" id="ARBA00022898"/>
    </source>
</evidence>
<evidence type="ECO:0000313" key="6">
    <source>
        <dbReference type="Proteomes" id="UP000607653"/>
    </source>
</evidence>
<dbReference type="Gene3D" id="3.40.640.10">
    <property type="entry name" value="Type I PLP-dependent aspartate aminotransferase-like (Major domain)"/>
    <property type="match status" value="1"/>
</dbReference>
<dbReference type="Proteomes" id="UP000607653">
    <property type="component" value="Unassembled WGS sequence"/>
</dbReference>
<comment type="caution">
    <text evidence="5">The sequence shown here is derived from an EMBL/GenBank/DDBJ whole genome shotgun (WGS) entry which is preliminary data.</text>
</comment>
<accession>A0A822XIS9</accession>
<keyword evidence="6" id="KW-1185">Reference proteome</keyword>
<dbReference type="PANTHER" id="PTHR11680">
    <property type="entry name" value="SERINE HYDROXYMETHYLTRANSFERASE"/>
    <property type="match status" value="1"/>
</dbReference>
<dbReference type="Gene3D" id="3.90.1150.10">
    <property type="entry name" value="Aspartate Aminotransferase, domain 1"/>
    <property type="match status" value="1"/>
</dbReference>
<dbReference type="InterPro" id="IPR015422">
    <property type="entry name" value="PyrdxlP-dep_Trfase_small"/>
</dbReference>
<dbReference type="InterPro" id="IPR039429">
    <property type="entry name" value="SHMT-like_dom"/>
</dbReference>
<dbReference type="EMBL" id="DUZY01000001">
    <property type="protein sequence ID" value="DAD19031.1"/>
    <property type="molecule type" value="Genomic_DNA"/>
</dbReference>
<evidence type="ECO:0000259" key="4">
    <source>
        <dbReference type="Pfam" id="PF00464"/>
    </source>
</evidence>
<evidence type="ECO:0000256" key="1">
    <source>
        <dbReference type="ARBA" id="ARBA00001528"/>
    </source>
</evidence>
<dbReference type="InterPro" id="IPR049943">
    <property type="entry name" value="Ser_HO-MeTrfase-like"/>
</dbReference>
<dbReference type="AlphaFoldDB" id="A0A822XIS9"/>
<organism evidence="5 6">
    <name type="scientific">Nelumbo nucifera</name>
    <name type="common">Sacred lotus</name>
    <dbReference type="NCBI Taxonomy" id="4432"/>
    <lineage>
        <taxon>Eukaryota</taxon>
        <taxon>Viridiplantae</taxon>
        <taxon>Streptophyta</taxon>
        <taxon>Embryophyta</taxon>
        <taxon>Tracheophyta</taxon>
        <taxon>Spermatophyta</taxon>
        <taxon>Magnoliopsida</taxon>
        <taxon>Proteales</taxon>
        <taxon>Nelumbonaceae</taxon>
        <taxon>Nelumbo</taxon>
    </lineage>
</organism>
<comment type="cofactor">
    <cofactor evidence="2">
        <name>pyridoxal 5'-phosphate</name>
        <dbReference type="ChEBI" id="CHEBI:597326"/>
    </cofactor>
</comment>
<dbReference type="UniPathway" id="UPA00193"/>
<name>A0A822XIS9_NELNU</name>
<comment type="catalytic activity">
    <reaction evidence="1">
        <text>(6R)-5,10-methylene-5,6,7,8-tetrahydrofolate + glycine + H2O = (6S)-5,6,7,8-tetrahydrofolate + L-serine</text>
        <dbReference type="Rhea" id="RHEA:15481"/>
        <dbReference type="ChEBI" id="CHEBI:15377"/>
        <dbReference type="ChEBI" id="CHEBI:15636"/>
        <dbReference type="ChEBI" id="CHEBI:33384"/>
        <dbReference type="ChEBI" id="CHEBI:57305"/>
        <dbReference type="ChEBI" id="CHEBI:57453"/>
        <dbReference type="EC" id="2.1.2.1"/>
    </reaction>
</comment>
<dbReference type="InterPro" id="IPR015421">
    <property type="entry name" value="PyrdxlP-dep_Trfase_major"/>
</dbReference>
<keyword evidence="3" id="KW-0663">Pyridoxal phosphate</keyword>
<proteinExistence type="predicted"/>
<reference evidence="5 6" key="1">
    <citation type="journal article" date="2020" name="Mol. Biol. Evol.">
        <title>Distinct Expression and Methylation Patterns for Genes with Different Fates following a Single Whole-Genome Duplication in Flowering Plants.</title>
        <authorList>
            <person name="Shi T."/>
            <person name="Rahmani R.S."/>
            <person name="Gugger P.F."/>
            <person name="Wang M."/>
            <person name="Li H."/>
            <person name="Zhang Y."/>
            <person name="Li Z."/>
            <person name="Wang Q."/>
            <person name="Van de Peer Y."/>
            <person name="Marchal K."/>
            <person name="Chen J."/>
        </authorList>
    </citation>
    <scope>NUCLEOTIDE SEQUENCE [LARGE SCALE GENOMIC DNA]</scope>
    <source>
        <tissue evidence="5">Leaf</tissue>
    </source>
</reference>
<gene>
    <name evidence="5" type="ORF">HUJ06_020494</name>
</gene>
<sequence length="184" mass="20388">MVLLDGQVPMHYMVASLVIVPLSVRLSSSRITGVKAQVGRIESIASCHVLYDYEDKINQVVFQGLQGGPHNHTIAGLAATTPEYKTYQEQVLRNCSKLRSLVEKGYELVSGGTENHLVLVNLKNKHKMRMHEHHRTSVLQGIDVSRVEKVLELVHIAANKNTVLGDVSAIVLGSNRMDKVPFLN</sequence>
<dbReference type="InterPro" id="IPR015424">
    <property type="entry name" value="PyrdxlP-dep_Trfase"/>
</dbReference>
<feature type="domain" description="Serine hydroxymethyltransferase-like" evidence="4">
    <location>
        <begin position="45"/>
        <end position="177"/>
    </location>
</feature>